<accession>A0A4Y2AQR9</accession>
<organism evidence="1 2">
    <name type="scientific">Araneus ventricosus</name>
    <name type="common">Orbweaver spider</name>
    <name type="synonym">Epeira ventricosa</name>
    <dbReference type="NCBI Taxonomy" id="182803"/>
    <lineage>
        <taxon>Eukaryota</taxon>
        <taxon>Metazoa</taxon>
        <taxon>Ecdysozoa</taxon>
        <taxon>Arthropoda</taxon>
        <taxon>Chelicerata</taxon>
        <taxon>Arachnida</taxon>
        <taxon>Araneae</taxon>
        <taxon>Araneomorphae</taxon>
        <taxon>Entelegynae</taxon>
        <taxon>Araneoidea</taxon>
        <taxon>Araneidae</taxon>
        <taxon>Araneus</taxon>
    </lineage>
</organism>
<proteinExistence type="predicted"/>
<name>A0A4Y2AQR9_ARAVE</name>
<dbReference type="AlphaFoldDB" id="A0A4Y2AQR9"/>
<dbReference type="EMBL" id="BGPR01000025">
    <property type="protein sequence ID" value="GBL81364.1"/>
    <property type="molecule type" value="Genomic_DNA"/>
</dbReference>
<sequence>MKALDIHFQVREVNSDNAMSDSKLRKCTRLYKEDWKNFLVKSPSGRCSVITGSGHPKFVQIEDLHFPSSYQNSQKFQEQFCLNLCLRTYYTRNCAVDEFLNCLEKKTKIKDR</sequence>
<keyword evidence="2" id="KW-1185">Reference proteome</keyword>
<dbReference type="Proteomes" id="UP000499080">
    <property type="component" value="Unassembled WGS sequence"/>
</dbReference>
<reference evidence="1 2" key="1">
    <citation type="journal article" date="2019" name="Sci. Rep.">
        <title>Orb-weaving spider Araneus ventricosus genome elucidates the spidroin gene catalogue.</title>
        <authorList>
            <person name="Kono N."/>
            <person name="Nakamura H."/>
            <person name="Ohtoshi R."/>
            <person name="Moran D.A.P."/>
            <person name="Shinohara A."/>
            <person name="Yoshida Y."/>
            <person name="Fujiwara M."/>
            <person name="Mori M."/>
            <person name="Tomita M."/>
            <person name="Arakawa K."/>
        </authorList>
    </citation>
    <scope>NUCLEOTIDE SEQUENCE [LARGE SCALE GENOMIC DNA]</scope>
</reference>
<evidence type="ECO:0000313" key="2">
    <source>
        <dbReference type="Proteomes" id="UP000499080"/>
    </source>
</evidence>
<evidence type="ECO:0000313" key="1">
    <source>
        <dbReference type="EMBL" id="GBL81364.1"/>
    </source>
</evidence>
<gene>
    <name evidence="1" type="ORF">AVEN_143667_1</name>
</gene>
<protein>
    <submittedName>
        <fullName evidence="1">Uncharacterized protein</fullName>
    </submittedName>
</protein>
<comment type="caution">
    <text evidence="1">The sequence shown here is derived from an EMBL/GenBank/DDBJ whole genome shotgun (WGS) entry which is preliminary data.</text>
</comment>